<dbReference type="PANTHER" id="PTHR34554:SF2">
    <property type="entry name" value="RGS1-HXK1-INTERACTING PROTEIN 1"/>
    <property type="match status" value="1"/>
</dbReference>
<dbReference type="InterPro" id="IPR053284">
    <property type="entry name" value="RGS1-HXK1_interactor"/>
</dbReference>
<feature type="coiled-coil region" evidence="1">
    <location>
        <begin position="157"/>
        <end position="226"/>
    </location>
</feature>
<protein>
    <recommendedName>
        <fullName evidence="5">RGS1-HXK1-interacting protein 1</fullName>
    </recommendedName>
</protein>
<evidence type="ECO:0000256" key="1">
    <source>
        <dbReference type="SAM" id="Coils"/>
    </source>
</evidence>
<accession>A0A484M0U9</accession>
<proteinExistence type="predicted"/>
<keyword evidence="1" id="KW-0175">Coiled coil</keyword>
<dbReference type="AlphaFoldDB" id="A0A484M0U9"/>
<evidence type="ECO:0000313" key="4">
    <source>
        <dbReference type="Proteomes" id="UP000595140"/>
    </source>
</evidence>
<name>A0A484M0U9_9ASTE</name>
<evidence type="ECO:0000313" key="3">
    <source>
        <dbReference type="EMBL" id="VFQ82179.1"/>
    </source>
</evidence>
<feature type="region of interest" description="Disordered" evidence="2">
    <location>
        <begin position="1"/>
        <end position="50"/>
    </location>
</feature>
<feature type="compositionally biased region" description="Polar residues" evidence="2">
    <location>
        <begin position="1"/>
        <end position="14"/>
    </location>
</feature>
<dbReference type="Proteomes" id="UP000595140">
    <property type="component" value="Unassembled WGS sequence"/>
</dbReference>
<sequence length="270" mass="30036">MDTEVPSTDNNVSSLPGPAAEFPSPEINASSSAAPIPPISTSPKQRDKPWHTYISEDLPRTVQESTDSAIRSARSFQNSSSFHLRTLQDFLPRLSSQYRAYEDVFFKKVKDEIISAREHPTLAGGIVVASALMLMRGPRRFIFRNTLGRFQSEEARFNKAEMKVKELSISVDLMKNESKKLLQRVARAHEDMTHGHSELMNAGAGIQSLTKAVNKAEAQATDLMDLLREIPGREPIKLRAEVASMASHLRQQKKALGKRIVKISDMGVPV</sequence>
<evidence type="ECO:0008006" key="5">
    <source>
        <dbReference type="Google" id="ProtNLM"/>
    </source>
</evidence>
<evidence type="ECO:0000256" key="2">
    <source>
        <dbReference type="SAM" id="MobiDB-lite"/>
    </source>
</evidence>
<dbReference type="PANTHER" id="PTHR34554">
    <property type="entry name" value="RGS1-HXK1-INTERACTING PROTEIN 1"/>
    <property type="match status" value="1"/>
</dbReference>
<dbReference type="OrthoDB" id="1914410at2759"/>
<gene>
    <name evidence="3" type="ORF">CCAM_LOCUS23955</name>
</gene>
<dbReference type="EMBL" id="OOIL02002336">
    <property type="protein sequence ID" value="VFQ82179.1"/>
    <property type="molecule type" value="Genomic_DNA"/>
</dbReference>
<reference evidence="3 4" key="1">
    <citation type="submission" date="2018-04" db="EMBL/GenBank/DDBJ databases">
        <authorList>
            <person name="Vogel A."/>
        </authorList>
    </citation>
    <scope>NUCLEOTIDE SEQUENCE [LARGE SCALE GENOMIC DNA]</scope>
</reference>
<organism evidence="3 4">
    <name type="scientific">Cuscuta campestris</name>
    <dbReference type="NCBI Taxonomy" id="132261"/>
    <lineage>
        <taxon>Eukaryota</taxon>
        <taxon>Viridiplantae</taxon>
        <taxon>Streptophyta</taxon>
        <taxon>Embryophyta</taxon>
        <taxon>Tracheophyta</taxon>
        <taxon>Spermatophyta</taxon>
        <taxon>Magnoliopsida</taxon>
        <taxon>eudicotyledons</taxon>
        <taxon>Gunneridae</taxon>
        <taxon>Pentapetalae</taxon>
        <taxon>asterids</taxon>
        <taxon>lamiids</taxon>
        <taxon>Solanales</taxon>
        <taxon>Convolvulaceae</taxon>
        <taxon>Cuscuteae</taxon>
        <taxon>Cuscuta</taxon>
        <taxon>Cuscuta subgen. Grammica</taxon>
        <taxon>Cuscuta sect. Cleistogrammica</taxon>
    </lineage>
</organism>
<keyword evidence="4" id="KW-1185">Reference proteome</keyword>
<feature type="compositionally biased region" description="Low complexity" evidence="2">
    <location>
        <begin position="23"/>
        <end position="34"/>
    </location>
</feature>